<protein>
    <submittedName>
        <fullName evidence="1">Uncharacterized protein</fullName>
    </submittedName>
</protein>
<sequence length="877" mass="99656">MEAHLQLQQPNSSSFIHHHHFNFKPKKPSFFHLPLKISKTHYPLQTHSHHPLPISTPQLHPPSLLFFLLRLSSHHNHTNLAKATHATILKHHEFQNTRLSTALISTYINLRLLSYAHRLFLSLSSPNVVSYSAIISAFSKSNREKQALFIFLHMITNSCISPNGYTYVAILTACTRILNFQFGVQLHAAVIKTGYLKSVFVSNALVAFYSKCGFFQSAFKVFDEMRERDIVSWNTVMSCAVDEFMYDAAFQLFLDMQLTDGLKVDYFTLSTLLTACTVSGALMEGKQVHGHAVKVGLDAELNVGNALIGFYTNCGTIDDVVCLFERMNVRDVITWTEIVKAYMEFGYVDLALKIFDEMPEKNCVTYNAILSGFCRNGEGLKAMDLFIRMVEEGMELTNFSLSIGINACSLLADYRVSKQMHGFAIKFGFGSNVHVEGALLDMYTKCGRMVDAKKMFGMWEESEEVSSVAWTSMMCGYARNGQLDEAISVFHRGHSEGKLIMDEVALTSMLDLCGTIGYHDMGKQIHCQVLKFGFHSNAQVGNVVVSMYFKCGNVDDAIKMISGMSSTDIVSWNTLISGYLMHRQGDRALEIWLKMQEEGIKPDEATFVLIISAYRQTNLNLVDDCRRLFNSMRTVYQIEPTSQHYSSFISVLGHWGLLEEALETIDKMPFKPSSFVWRALLDGCRLHKNTAIGKWAAKNILAIEPKDPSTYILVSNLYSSFGRWDCSEMTRQNMREKGFRKFPAQSWIICQKKRHSFYARDRSHPQDKDIYSGLEILMLECLKVGYKPDTSFVLHEVEEHHKENFLFYHSSKLAATYGLLTTKPGKPIRIVKNILLCGDCHTFLKYVSIVTKRDIILRDSSGFHFFTDGQCSCKDLW</sequence>
<keyword evidence="2" id="KW-1185">Reference proteome</keyword>
<name>A0ACB0IKF4_TRIPR</name>
<reference evidence="1" key="1">
    <citation type="submission" date="2023-10" db="EMBL/GenBank/DDBJ databases">
        <authorList>
            <person name="Rodriguez Cubillos JULIANA M."/>
            <person name="De Vega J."/>
        </authorList>
    </citation>
    <scope>NUCLEOTIDE SEQUENCE</scope>
</reference>
<evidence type="ECO:0000313" key="2">
    <source>
        <dbReference type="Proteomes" id="UP001177021"/>
    </source>
</evidence>
<dbReference type="Proteomes" id="UP001177021">
    <property type="component" value="Unassembled WGS sequence"/>
</dbReference>
<comment type="caution">
    <text evidence="1">The sequence shown here is derived from an EMBL/GenBank/DDBJ whole genome shotgun (WGS) entry which is preliminary data.</text>
</comment>
<evidence type="ECO:0000313" key="1">
    <source>
        <dbReference type="EMBL" id="CAJ2632469.1"/>
    </source>
</evidence>
<organism evidence="1 2">
    <name type="scientific">Trifolium pratense</name>
    <name type="common">Red clover</name>
    <dbReference type="NCBI Taxonomy" id="57577"/>
    <lineage>
        <taxon>Eukaryota</taxon>
        <taxon>Viridiplantae</taxon>
        <taxon>Streptophyta</taxon>
        <taxon>Embryophyta</taxon>
        <taxon>Tracheophyta</taxon>
        <taxon>Spermatophyta</taxon>
        <taxon>Magnoliopsida</taxon>
        <taxon>eudicotyledons</taxon>
        <taxon>Gunneridae</taxon>
        <taxon>Pentapetalae</taxon>
        <taxon>rosids</taxon>
        <taxon>fabids</taxon>
        <taxon>Fabales</taxon>
        <taxon>Fabaceae</taxon>
        <taxon>Papilionoideae</taxon>
        <taxon>50 kb inversion clade</taxon>
        <taxon>NPAAA clade</taxon>
        <taxon>Hologalegina</taxon>
        <taxon>IRL clade</taxon>
        <taxon>Trifolieae</taxon>
        <taxon>Trifolium</taxon>
    </lineage>
</organism>
<dbReference type="EMBL" id="CASHSV030000001">
    <property type="protein sequence ID" value="CAJ2632469.1"/>
    <property type="molecule type" value="Genomic_DNA"/>
</dbReference>
<gene>
    <name evidence="1" type="ORF">MILVUS5_LOCUS3769</name>
</gene>
<proteinExistence type="predicted"/>
<accession>A0ACB0IKF4</accession>